<dbReference type="Gene3D" id="2.130.10.10">
    <property type="entry name" value="YVTN repeat-like/Quinoprotein amine dehydrogenase"/>
    <property type="match status" value="2"/>
</dbReference>
<dbReference type="AlphaFoldDB" id="A0A5J4YTZ2"/>
<dbReference type="InterPro" id="IPR036322">
    <property type="entry name" value="WD40_repeat_dom_sf"/>
</dbReference>
<organism evidence="3 4">
    <name type="scientific">Porphyridium purpureum</name>
    <name type="common">Red alga</name>
    <name type="synonym">Porphyridium cruentum</name>
    <dbReference type="NCBI Taxonomy" id="35688"/>
    <lineage>
        <taxon>Eukaryota</taxon>
        <taxon>Rhodophyta</taxon>
        <taxon>Bangiophyceae</taxon>
        <taxon>Porphyridiales</taxon>
        <taxon>Porphyridiaceae</taxon>
        <taxon>Porphyridium</taxon>
    </lineage>
</organism>
<keyword evidence="2" id="KW-0677">Repeat</keyword>
<name>A0A5J4YTZ2_PORPP</name>
<dbReference type="Pfam" id="PF00400">
    <property type="entry name" value="WD40"/>
    <property type="match status" value="2"/>
</dbReference>
<keyword evidence="4" id="KW-1185">Reference proteome</keyword>
<keyword evidence="1" id="KW-0853">WD repeat</keyword>
<dbReference type="EMBL" id="VRMN01000004">
    <property type="protein sequence ID" value="KAA8494705.1"/>
    <property type="molecule type" value="Genomic_DNA"/>
</dbReference>
<reference evidence="4" key="1">
    <citation type="journal article" date="2019" name="Nat. Commun.">
        <title>Expansion of phycobilisome linker gene families in mesophilic red algae.</title>
        <authorList>
            <person name="Lee J."/>
            <person name="Kim D."/>
            <person name="Bhattacharya D."/>
            <person name="Yoon H.S."/>
        </authorList>
    </citation>
    <scope>NUCLEOTIDE SEQUENCE [LARGE SCALE GENOMIC DNA]</scope>
    <source>
        <strain evidence="4">CCMP 1328</strain>
    </source>
</reference>
<dbReference type="Proteomes" id="UP000324585">
    <property type="component" value="Unassembled WGS sequence"/>
</dbReference>
<sequence length="452" mass="49405">MCFFRHSYHVHPKNPLDSSRSVRQSVSTRNLFACAQASNNIPVFCPAAMAATNTRVLSAQAADDLYAVAWSQRPDRALRLAVGGLDAPGSLDVYDVVESASAAEALQLQLVDSVALPGVSVKCMWVPDDACQAPGLVASAGDALHVCMIPDQVTGSVGHAKVAMSLQSAEEATQEFCVPLTGLDWPEPGRIATSSVYGHVSIWDVESARLVQKIQAHDEPCYEVAFQPMTSGKSGANKFISTSRDGSVRMFDTRDLHYSMVVFEAPQKGNAMIRASWNRLNENLLCVVPRHSDQLHILDVRVPCLPVASLSTDLDAKVSQHESVAVNACSWAPSSAHHLATCDSSGTAYVFDLEALPEPVSEPILQYKWHAPLNNMAWSACRPDILNKRILAQADARRYALFVSYAIARRSELSNCFASYRGSRLDQPQKFSFISTQFSHTWTHSSNKQRLA</sequence>
<evidence type="ECO:0000256" key="1">
    <source>
        <dbReference type="ARBA" id="ARBA00022574"/>
    </source>
</evidence>
<gene>
    <name evidence="3" type="ORF">FVE85_2946</name>
</gene>
<evidence type="ECO:0000256" key="2">
    <source>
        <dbReference type="ARBA" id="ARBA00022737"/>
    </source>
</evidence>
<comment type="caution">
    <text evidence="3">The sequence shown here is derived from an EMBL/GenBank/DDBJ whole genome shotgun (WGS) entry which is preliminary data.</text>
</comment>
<dbReference type="PANTHER" id="PTHR19919">
    <property type="entry name" value="WD REPEAT CONTAINING PROTEIN"/>
    <property type="match status" value="1"/>
</dbReference>
<evidence type="ECO:0000313" key="4">
    <source>
        <dbReference type="Proteomes" id="UP000324585"/>
    </source>
</evidence>
<proteinExistence type="predicted"/>
<dbReference type="InterPro" id="IPR045159">
    <property type="entry name" value="DCAF7-like"/>
</dbReference>
<dbReference type="SMART" id="SM00320">
    <property type="entry name" value="WD40"/>
    <property type="match status" value="3"/>
</dbReference>
<accession>A0A5J4YTZ2</accession>
<dbReference type="SUPFAM" id="SSF50978">
    <property type="entry name" value="WD40 repeat-like"/>
    <property type="match status" value="1"/>
</dbReference>
<evidence type="ECO:0000313" key="3">
    <source>
        <dbReference type="EMBL" id="KAA8494705.1"/>
    </source>
</evidence>
<protein>
    <submittedName>
        <fullName evidence="3">DDB1-and CUL4-associated factor 7-like</fullName>
    </submittedName>
</protein>
<dbReference type="InterPro" id="IPR015943">
    <property type="entry name" value="WD40/YVTN_repeat-like_dom_sf"/>
</dbReference>
<dbReference type="OrthoDB" id="24670at2759"/>
<dbReference type="InterPro" id="IPR001680">
    <property type="entry name" value="WD40_rpt"/>
</dbReference>